<accession>A0A9P6MKL3</accession>
<dbReference type="PANTHER" id="PTHR47679:SF1">
    <property type="entry name" value="PROTEIN TORNADO 1"/>
    <property type="match status" value="1"/>
</dbReference>
<dbReference type="OrthoDB" id="2443734at2759"/>
<evidence type="ECO:0000256" key="1">
    <source>
        <dbReference type="SAM" id="MobiDB-lite"/>
    </source>
</evidence>
<gene>
    <name evidence="2" type="ORF">BGZ65_005235</name>
</gene>
<sequence length="1228" mass="138503">MVRLPQHVIETIECKIVSRENAAISQKFQVLSAAGPPMFIQVPTRFDFLGNGHRIVLMSDIAAAMGHVQWCIMNGTKEELRLQIDLEDLDPPRIRYQEDIVLDIVLVPQLTTTQQSSPVHTSASVSGASSQESTLLLEPSLQPPVTSIAFSNHGGALPRPVAPTPPESTPSRSFASTPELDTPASTAQSKSLPRTLESTSSRSFSSTGASPQPSPSTASTAFHITKPPPLPSPASLNSSSQASCVVNPRTTAEPTITPHLHPIVDLLSSQLQIHIETIFTNLRASTSAAPPTCETCCRQAYEGLSRRISLLSQTINFAQRSHYAEEISQELTRLTTAHDGNEALKVQLFEVHQLLQSILEGLTVIQNQLKALLVQTYELHEFTVPRLFIVLPKVTRIRDNAFKPFYKQFRVFFLCECDENEIHLAKHEGYDLDKPKEFFERYSSHIVKMMRLVKFGLIASSVVVSALSSSGLIGGIEDVAKKHAFAKMIAGSVLDKTIKHIQQQQGSLGGRADLTSGDMSLNEREPLEGADLRRLQSYLIRNDSEQELANLYRTVTSEGHVKWVCKDHYHRTYGASAVQQLKAVVKQNGGKFFETEGKIVITLSKKQSKDFYEALSEAPGIQELDITLCWDASMSDLRKLEVAINRTNIVGLTVDGTYFKKPLLDLFNHKRRYNPLMQIISNLRIQTMELKSFGNFFRHIRISSSMKAPKLRVLSIETNLSFKEPSHLMRILELYESLVEFRLECNKIDGTFDELIKWVSDFRNLRKVVIWYRNKSLTITVNEGKIKEVEAELSLSTQRYTDGLVQFANRRITKLVLRPTSVTAKMREPLIDVIQDNTRLSEILIHYHSMHALSMIAWIKDARCSTELQRLQLCIAVKPAAHMAHMEEPKCQDVITTIVDFSPTHFDRFDMTSDVILKNLQKRPNMFDSWELLGQYAWSIERLYANSKFGDEVARLLDQGTDRKSPKLKYLELNPRSLTDTGIESLSRVIARSEHLEQFVLTLNNLDEERERSKLGPLLGQHRLELTSLTARGKAPIQWISRIAELCPTRAHMPNMEELHLTFLDDPLLPKDLAQWIANMVSTPPALPPPLNRTSASGSNGCNSNRSSRNSSGPTTCRLLRRIKLKYLRLSTKDWETVINAIDFTELEDLSFELSNFSERELQRLVACIPDTDTTDIPLKSLNLRVAASLDSDTSEFVQELRRKVPCVRIEGHRRLNTSPTNKFIQKF</sequence>
<dbReference type="Proteomes" id="UP000749646">
    <property type="component" value="Unassembled WGS sequence"/>
</dbReference>
<organism evidence="2 3">
    <name type="scientific">Modicella reniformis</name>
    <dbReference type="NCBI Taxonomy" id="1440133"/>
    <lineage>
        <taxon>Eukaryota</taxon>
        <taxon>Fungi</taxon>
        <taxon>Fungi incertae sedis</taxon>
        <taxon>Mucoromycota</taxon>
        <taxon>Mortierellomycotina</taxon>
        <taxon>Mortierellomycetes</taxon>
        <taxon>Mortierellales</taxon>
        <taxon>Mortierellaceae</taxon>
        <taxon>Modicella</taxon>
    </lineage>
</organism>
<dbReference type="AlphaFoldDB" id="A0A9P6MKL3"/>
<evidence type="ECO:0000313" key="2">
    <source>
        <dbReference type="EMBL" id="KAG0006680.1"/>
    </source>
</evidence>
<dbReference type="SUPFAM" id="SSF52047">
    <property type="entry name" value="RNI-like"/>
    <property type="match status" value="1"/>
</dbReference>
<evidence type="ECO:0000313" key="3">
    <source>
        <dbReference type="Proteomes" id="UP000749646"/>
    </source>
</evidence>
<feature type="compositionally biased region" description="Polar residues" evidence="1">
    <location>
        <begin position="183"/>
        <end position="192"/>
    </location>
</feature>
<proteinExistence type="predicted"/>
<reference evidence="2" key="1">
    <citation type="journal article" date="2020" name="Fungal Divers.">
        <title>Resolving the Mortierellaceae phylogeny through synthesis of multi-gene phylogenetics and phylogenomics.</title>
        <authorList>
            <person name="Vandepol N."/>
            <person name="Liber J."/>
            <person name="Desiro A."/>
            <person name="Na H."/>
            <person name="Kennedy M."/>
            <person name="Barry K."/>
            <person name="Grigoriev I.V."/>
            <person name="Miller A.N."/>
            <person name="O'Donnell K."/>
            <person name="Stajich J.E."/>
            <person name="Bonito G."/>
        </authorList>
    </citation>
    <scope>NUCLEOTIDE SEQUENCE</scope>
    <source>
        <strain evidence="2">MES-2147</strain>
    </source>
</reference>
<dbReference type="Gene3D" id="3.80.10.10">
    <property type="entry name" value="Ribonuclease Inhibitor"/>
    <property type="match status" value="2"/>
</dbReference>
<feature type="compositionally biased region" description="Low complexity" evidence="1">
    <location>
        <begin position="233"/>
        <end position="243"/>
    </location>
</feature>
<feature type="compositionally biased region" description="Low complexity" evidence="1">
    <location>
        <begin position="195"/>
        <end position="221"/>
    </location>
</feature>
<comment type="caution">
    <text evidence="2">The sequence shown here is derived from an EMBL/GenBank/DDBJ whole genome shotgun (WGS) entry which is preliminary data.</text>
</comment>
<dbReference type="EMBL" id="JAAAHW010000075">
    <property type="protein sequence ID" value="KAG0006680.1"/>
    <property type="molecule type" value="Genomic_DNA"/>
</dbReference>
<feature type="region of interest" description="Disordered" evidence="1">
    <location>
        <begin position="1085"/>
        <end position="1115"/>
    </location>
</feature>
<protein>
    <submittedName>
        <fullName evidence="2">Uncharacterized protein</fullName>
    </submittedName>
</protein>
<dbReference type="PANTHER" id="PTHR47679">
    <property type="entry name" value="PROTEIN TORNADO 1"/>
    <property type="match status" value="1"/>
</dbReference>
<feature type="compositionally biased region" description="Low complexity" evidence="1">
    <location>
        <begin position="1095"/>
        <end position="1113"/>
    </location>
</feature>
<name>A0A9P6MKL3_9FUNG</name>
<feature type="region of interest" description="Disordered" evidence="1">
    <location>
        <begin position="147"/>
        <end position="246"/>
    </location>
</feature>
<dbReference type="InterPro" id="IPR032675">
    <property type="entry name" value="LRR_dom_sf"/>
</dbReference>
<keyword evidence="3" id="KW-1185">Reference proteome</keyword>